<dbReference type="InterPro" id="IPR036013">
    <property type="entry name" value="Band_7/SPFH_dom_sf"/>
</dbReference>
<comment type="caution">
    <text evidence="2">The sequence shown here is derived from an EMBL/GenBank/DDBJ whole genome shotgun (WGS) entry which is preliminary data.</text>
</comment>
<dbReference type="RefSeq" id="XP_028884202.1">
    <property type="nucleotide sequence ID" value="XM_029024425.1"/>
</dbReference>
<dbReference type="OrthoDB" id="434619at2759"/>
<gene>
    <name evidence="2" type="ORF">TM35_000091860</name>
</gene>
<accession>A0A1X0NZM1</accession>
<dbReference type="VEuPathDB" id="TriTrypDB:TM35_000091860"/>
<evidence type="ECO:0000313" key="2">
    <source>
        <dbReference type="EMBL" id="ORC90136.1"/>
    </source>
</evidence>
<dbReference type="InterPro" id="IPR050710">
    <property type="entry name" value="Band7/mec-2_domain"/>
</dbReference>
<dbReference type="PANTHER" id="PTHR43327:SF31">
    <property type="entry name" value="HYPERSENSITIVE-INDUCED RESPONSE PROTEIN 2"/>
    <property type="match status" value="1"/>
</dbReference>
<feature type="domain" description="Band 7" evidence="1">
    <location>
        <begin position="4"/>
        <end position="163"/>
    </location>
</feature>
<reference evidence="2 3" key="1">
    <citation type="submission" date="2017-03" db="EMBL/GenBank/DDBJ databases">
        <title>An alternative strategy for trypanosome survival in the mammalian bloodstream revealed through genome and transcriptome analysis of the ubiquitous bovine parasite Trypanosoma (Megatrypanum) theileri.</title>
        <authorList>
            <person name="Kelly S."/>
            <person name="Ivens A."/>
            <person name="Mott A."/>
            <person name="O'Neill E."/>
            <person name="Emms D."/>
            <person name="Macleod O."/>
            <person name="Voorheis P."/>
            <person name="Matthews J."/>
            <person name="Matthews K."/>
            <person name="Carrington M."/>
        </authorList>
    </citation>
    <scope>NUCLEOTIDE SEQUENCE [LARGE SCALE GENOMIC DNA]</scope>
    <source>
        <strain evidence="2">Edinburgh</strain>
    </source>
</reference>
<dbReference type="AlphaFoldDB" id="A0A1X0NZM1"/>
<name>A0A1X0NZM1_9TRYP</name>
<dbReference type="SUPFAM" id="SSF117892">
    <property type="entry name" value="Band 7/SPFH domain"/>
    <property type="match status" value="1"/>
</dbReference>
<dbReference type="Gene3D" id="3.30.479.30">
    <property type="entry name" value="Band 7 domain"/>
    <property type="match status" value="1"/>
</dbReference>
<keyword evidence="3" id="KW-1185">Reference proteome</keyword>
<dbReference type="SMART" id="SM00244">
    <property type="entry name" value="PHB"/>
    <property type="match status" value="1"/>
</dbReference>
<dbReference type="InterPro" id="IPR001107">
    <property type="entry name" value="Band_7"/>
</dbReference>
<protein>
    <submittedName>
        <fullName evidence="2">Hypersensitive-induced reaction protein 1</fullName>
    </submittedName>
</protein>
<organism evidence="2 3">
    <name type="scientific">Trypanosoma theileri</name>
    <dbReference type="NCBI Taxonomy" id="67003"/>
    <lineage>
        <taxon>Eukaryota</taxon>
        <taxon>Discoba</taxon>
        <taxon>Euglenozoa</taxon>
        <taxon>Kinetoplastea</taxon>
        <taxon>Metakinetoplastina</taxon>
        <taxon>Trypanosomatida</taxon>
        <taxon>Trypanosomatidae</taxon>
        <taxon>Trypanosoma</taxon>
    </lineage>
</organism>
<sequence length="281" mass="30980">MDCGCFVCVSTSTLGIVESCGKFNRLASPGVNCLIPCVESLRGRITLKLRCTPVVVETKTKDNALVTITACLHYRVLSDRATDAFYRLTNPAEQIGSFAANVIRGEVPKYTLDEIFLLSRNIKQAVEEELKERLTQYGFALEATLVTQIDPTRDLKEAIAQTQLNAYRRTAAEHKAELDKIVKIKESEAEFEEKRLAGVGLAEERRAIMEGLQSSIESFVDTVPGVRARDVMNLLLMNQYFDALKDMGGSNKSSVVLLPPGNNKSLLTELLAAQSSRGAMQ</sequence>
<dbReference type="Pfam" id="PF01145">
    <property type="entry name" value="Band_7"/>
    <property type="match status" value="1"/>
</dbReference>
<dbReference type="PANTHER" id="PTHR43327">
    <property type="entry name" value="STOMATIN-LIKE PROTEIN 2, MITOCHONDRIAL"/>
    <property type="match status" value="1"/>
</dbReference>
<dbReference type="Proteomes" id="UP000192257">
    <property type="component" value="Unassembled WGS sequence"/>
</dbReference>
<evidence type="ECO:0000313" key="3">
    <source>
        <dbReference type="Proteomes" id="UP000192257"/>
    </source>
</evidence>
<evidence type="ECO:0000259" key="1">
    <source>
        <dbReference type="SMART" id="SM00244"/>
    </source>
</evidence>
<dbReference type="STRING" id="67003.A0A1X0NZM1"/>
<proteinExistence type="predicted"/>
<dbReference type="GeneID" id="39984205"/>
<dbReference type="EMBL" id="NBCO01000009">
    <property type="protein sequence ID" value="ORC90136.1"/>
    <property type="molecule type" value="Genomic_DNA"/>
</dbReference>
<dbReference type="CDD" id="cd03407">
    <property type="entry name" value="SPFH_like_u4"/>
    <property type="match status" value="1"/>
</dbReference>